<dbReference type="GO" id="GO:0006509">
    <property type="term" value="P:membrane protein ectodomain proteolysis"/>
    <property type="evidence" value="ECO:0007669"/>
    <property type="project" value="TreeGrafter"/>
</dbReference>
<dbReference type="SMART" id="SM00050">
    <property type="entry name" value="DISIN"/>
    <property type="match status" value="2"/>
</dbReference>
<comment type="caution">
    <text evidence="23">Lacks conserved residue(s) required for the propagation of feature annotation.</text>
</comment>
<keyword evidence="18 25" id="KW-0472">Membrane</keyword>
<feature type="transmembrane region" description="Helical" evidence="25">
    <location>
        <begin position="684"/>
        <end position="705"/>
    </location>
</feature>
<dbReference type="GO" id="GO:0007179">
    <property type="term" value="P:transforming growth factor beta receptor signaling pathway"/>
    <property type="evidence" value="ECO:0007669"/>
    <property type="project" value="TreeGrafter"/>
</dbReference>
<proteinExistence type="inferred from homology"/>
<dbReference type="PANTHER" id="PTHR11905">
    <property type="entry name" value="ADAM A DISINTEGRIN AND METALLOPROTEASE DOMAIN"/>
    <property type="match status" value="1"/>
</dbReference>
<evidence type="ECO:0000256" key="25">
    <source>
        <dbReference type="SAM" id="Phobius"/>
    </source>
</evidence>
<dbReference type="SUPFAM" id="SSF55486">
    <property type="entry name" value="Metalloproteases ('zincins'), catalytic domain"/>
    <property type="match status" value="2"/>
</dbReference>
<feature type="disulfide bond" evidence="22">
    <location>
        <begin position="465"/>
        <end position="485"/>
    </location>
</feature>
<evidence type="ECO:0000256" key="17">
    <source>
        <dbReference type="ARBA" id="ARBA00023079"/>
    </source>
</evidence>
<dbReference type="Pfam" id="PF01421">
    <property type="entry name" value="Reprolysin"/>
    <property type="match status" value="2"/>
</dbReference>
<evidence type="ECO:0000256" key="24">
    <source>
        <dbReference type="PROSITE-ProRule" id="PRU00276"/>
    </source>
</evidence>
<dbReference type="InterPro" id="IPR001590">
    <property type="entry name" value="Peptidase_M12B"/>
</dbReference>
<dbReference type="GO" id="GO:0016702">
    <property type="term" value="F:oxidoreductase activity, acting on single donors with incorporation of molecular oxygen, incorporation of two atoms of oxygen"/>
    <property type="evidence" value="ECO:0007669"/>
    <property type="project" value="UniProtKB-ARBA"/>
</dbReference>
<dbReference type="InterPro" id="IPR001762">
    <property type="entry name" value="Disintegrin_dom"/>
</dbReference>
<evidence type="ECO:0000256" key="9">
    <source>
        <dbReference type="ARBA" id="ARBA00022723"/>
    </source>
</evidence>
<dbReference type="GO" id="GO:0002376">
    <property type="term" value="P:immune system process"/>
    <property type="evidence" value="ECO:0007669"/>
    <property type="project" value="UniProtKB-KW"/>
</dbReference>
<dbReference type="FunFam" id="1.20.58.480:FF:000003">
    <property type="entry name" value="Indoleamine 2,3-dioxygenase 1"/>
    <property type="match status" value="1"/>
</dbReference>
<feature type="domain" description="Disintegrin" evidence="28">
    <location>
        <begin position="1251"/>
        <end position="1338"/>
    </location>
</feature>
<feature type="binding site" description="proximal binding residue" evidence="21">
    <location>
        <position position="1962"/>
    </location>
    <ligand>
        <name>heme b</name>
        <dbReference type="ChEBI" id="CHEBI:60344"/>
    </ligand>
    <ligandPart>
        <name>Fe</name>
        <dbReference type="ChEBI" id="CHEBI:18248"/>
    </ligandPart>
</feature>
<keyword evidence="10" id="KW-0378">Hydrolase</keyword>
<dbReference type="EMBL" id="JAPFRF010000022">
    <property type="protein sequence ID" value="KAJ7305204.1"/>
    <property type="molecule type" value="Genomic_DNA"/>
</dbReference>
<accession>A0A9Q0X9H2</accession>
<evidence type="ECO:0000256" key="1">
    <source>
        <dbReference type="ARBA" id="ARBA00001947"/>
    </source>
</evidence>
<organism evidence="30 31">
    <name type="scientific">Phrynocephalus forsythii</name>
    <dbReference type="NCBI Taxonomy" id="171643"/>
    <lineage>
        <taxon>Eukaryota</taxon>
        <taxon>Metazoa</taxon>
        <taxon>Chordata</taxon>
        <taxon>Craniata</taxon>
        <taxon>Vertebrata</taxon>
        <taxon>Euteleostomi</taxon>
        <taxon>Lepidosauria</taxon>
        <taxon>Squamata</taxon>
        <taxon>Bifurcata</taxon>
        <taxon>Unidentata</taxon>
        <taxon>Episquamata</taxon>
        <taxon>Toxicofera</taxon>
        <taxon>Iguania</taxon>
        <taxon>Acrodonta</taxon>
        <taxon>Agamidae</taxon>
        <taxon>Agaminae</taxon>
        <taxon>Phrynocephalus</taxon>
    </lineage>
</organism>
<dbReference type="PROSITE" id="PS00427">
    <property type="entry name" value="DISINTEGRIN_1"/>
    <property type="match status" value="1"/>
</dbReference>
<dbReference type="Gene3D" id="1.20.58.480">
    <property type="match status" value="1"/>
</dbReference>
<keyword evidence="19 23" id="KW-1015">Disulfide bond</keyword>
<reference evidence="30" key="1">
    <citation type="journal article" date="2023" name="DNA Res.">
        <title>Chromosome-level genome assembly of Phrynocephalus forsythii using third-generation DNA sequencing and Hi-C analysis.</title>
        <authorList>
            <person name="Qi Y."/>
            <person name="Zhao W."/>
            <person name="Zhao Y."/>
            <person name="Niu C."/>
            <person name="Cao S."/>
            <person name="Zhang Y."/>
        </authorList>
    </citation>
    <scope>NUCLEOTIDE SEQUENCE</scope>
    <source>
        <tissue evidence="30">Muscle</tissue>
    </source>
</reference>
<dbReference type="PROSITE" id="PS50214">
    <property type="entry name" value="DISINTEGRIN_2"/>
    <property type="match status" value="2"/>
</dbReference>
<evidence type="ECO:0000256" key="5">
    <source>
        <dbReference type="ARBA" id="ARBA00022525"/>
    </source>
</evidence>
<keyword evidence="15" id="KW-0560">Oxidoreductase</keyword>
<evidence type="ECO:0000256" key="18">
    <source>
        <dbReference type="ARBA" id="ARBA00023136"/>
    </source>
</evidence>
<feature type="binding site" evidence="24">
    <location>
        <position position="349"/>
    </location>
    <ligand>
        <name>Zn(2+)</name>
        <dbReference type="ChEBI" id="CHEBI:29105"/>
        <note>catalytic</note>
    </ligand>
</feature>
<evidence type="ECO:0000256" key="23">
    <source>
        <dbReference type="PROSITE-ProRule" id="PRU00076"/>
    </source>
</evidence>
<feature type="disulfide bond" evidence="24">
    <location>
        <begin position="357"/>
        <end position="362"/>
    </location>
</feature>
<evidence type="ECO:0000256" key="3">
    <source>
        <dbReference type="ARBA" id="ARBA00004613"/>
    </source>
</evidence>
<feature type="domain" description="Disintegrin" evidence="28">
    <location>
        <begin position="406"/>
        <end position="493"/>
    </location>
</feature>
<dbReference type="InterPro" id="IPR024079">
    <property type="entry name" value="MetalloPept_cat_dom_sf"/>
</dbReference>
<comment type="similarity">
    <text evidence="4">Belongs to the indoleamine 2,3-dioxygenase family.</text>
</comment>
<evidence type="ECO:0000259" key="29">
    <source>
        <dbReference type="PROSITE" id="PS50215"/>
    </source>
</evidence>
<feature type="domain" description="Peptidase M12B" evidence="29">
    <location>
        <begin position="204"/>
        <end position="398"/>
    </location>
</feature>
<dbReference type="Proteomes" id="UP001142489">
    <property type="component" value="Unassembled WGS sequence"/>
</dbReference>
<evidence type="ECO:0000256" key="10">
    <source>
        <dbReference type="ARBA" id="ARBA00022801"/>
    </source>
</evidence>
<dbReference type="Pfam" id="PF08516">
    <property type="entry name" value="ADAM_CR"/>
    <property type="match status" value="2"/>
</dbReference>
<keyword evidence="13" id="KW-0223">Dioxygenase</keyword>
<evidence type="ECO:0000256" key="12">
    <source>
        <dbReference type="ARBA" id="ARBA00022859"/>
    </source>
</evidence>
<evidence type="ECO:0000313" key="31">
    <source>
        <dbReference type="Proteomes" id="UP001142489"/>
    </source>
</evidence>
<keyword evidence="14 25" id="KW-1133">Transmembrane helix</keyword>
<keyword evidence="8 25" id="KW-0812">Transmembrane</keyword>
<dbReference type="InterPro" id="IPR000742">
    <property type="entry name" value="EGF"/>
</dbReference>
<keyword evidence="5" id="KW-0964">Secreted</keyword>
<feature type="domain" description="Peptidase M12B" evidence="29">
    <location>
        <begin position="1040"/>
        <end position="1237"/>
    </location>
</feature>
<comment type="caution">
    <text evidence="30">The sequence shown here is derived from an EMBL/GenBank/DDBJ whole genome shotgun (WGS) entry which is preliminary data.</text>
</comment>
<dbReference type="PROSITE" id="PS50026">
    <property type="entry name" value="EGF_3"/>
    <property type="match status" value="1"/>
</dbReference>
<evidence type="ECO:0000259" key="28">
    <source>
        <dbReference type="PROSITE" id="PS50214"/>
    </source>
</evidence>
<evidence type="ECO:0000256" key="6">
    <source>
        <dbReference type="ARBA" id="ARBA00022617"/>
    </source>
</evidence>
<dbReference type="CDD" id="cd04269">
    <property type="entry name" value="ZnMc_adamalysin_II_like"/>
    <property type="match status" value="2"/>
</dbReference>
<dbReference type="GO" id="GO:0005886">
    <property type="term" value="C:plasma membrane"/>
    <property type="evidence" value="ECO:0007669"/>
    <property type="project" value="TreeGrafter"/>
</dbReference>
<dbReference type="Gene3D" id="4.10.70.10">
    <property type="entry name" value="Disintegrin domain"/>
    <property type="match status" value="2"/>
</dbReference>
<dbReference type="Pfam" id="PF01231">
    <property type="entry name" value="IDO"/>
    <property type="match status" value="2"/>
</dbReference>
<dbReference type="Gene3D" id="3.40.390.10">
    <property type="entry name" value="Collagenase (Catalytic Domain)"/>
    <property type="match status" value="2"/>
</dbReference>
<feature type="disulfide bond" evidence="24">
    <location>
        <begin position="1193"/>
        <end position="1198"/>
    </location>
</feature>
<dbReference type="GO" id="GO:0090729">
    <property type="term" value="F:toxin activity"/>
    <property type="evidence" value="ECO:0007669"/>
    <property type="project" value="UniProtKB-KW"/>
</dbReference>
<dbReference type="GO" id="GO:0019441">
    <property type="term" value="P:L-tryptophan catabolic process to kynurenine"/>
    <property type="evidence" value="ECO:0007669"/>
    <property type="project" value="InterPro"/>
</dbReference>
<feature type="disulfide bond" evidence="23">
    <location>
        <begin position="1501"/>
        <end position="1510"/>
    </location>
</feature>
<name>A0A9Q0X9H2_9SAUR</name>
<evidence type="ECO:0000256" key="19">
    <source>
        <dbReference type="ARBA" id="ARBA00023157"/>
    </source>
</evidence>
<dbReference type="GO" id="GO:0005178">
    <property type="term" value="F:integrin binding"/>
    <property type="evidence" value="ECO:0007669"/>
    <property type="project" value="TreeGrafter"/>
</dbReference>
<keyword evidence="20" id="KW-1199">Hemostasis impairing toxin</keyword>
<dbReference type="GO" id="GO:0005615">
    <property type="term" value="C:extracellular space"/>
    <property type="evidence" value="ECO:0007669"/>
    <property type="project" value="TreeGrafter"/>
</dbReference>
<evidence type="ECO:0000256" key="22">
    <source>
        <dbReference type="PROSITE-ProRule" id="PRU00068"/>
    </source>
</evidence>
<evidence type="ECO:0000256" key="4">
    <source>
        <dbReference type="ARBA" id="ARBA00007119"/>
    </source>
</evidence>
<keyword evidence="23" id="KW-0245">EGF-like domain</keyword>
<evidence type="ECO:0000256" key="15">
    <source>
        <dbReference type="ARBA" id="ARBA00023002"/>
    </source>
</evidence>
<dbReference type="SUPFAM" id="SSF57552">
    <property type="entry name" value="Blood coagulation inhibitor (disintegrin)"/>
    <property type="match status" value="2"/>
</dbReference>
<evidence type="ECO:0000256" key="13">
    <source>
        <dbReference type="ARBA" id="ARBA00022964"/>
    </source>
</evidence>
<feature type="signal peptide" evidence="26">
    <location>
        <begin position="1"/>
        <end position="29"/>
    </location>
</feature>
<dbReference type="OrthoDB" id="5951731at2759"/>
<keyword evidence="6 21" id="KW-0349">Heme</keyword>
<dbReference type="Pfam" id="PF00200">
    <property type="entry name" value="Disintegrin"/>
    <property type="match status" value="2"/>
</dbReference>
<evidence type="ECO:0000256" key="14">
    <source>
        <dbReference type="ARBA" id="ARBA00022989"/>
    </source>
</evidence>
<feature type="active site" evidence="24">
    <location>
        <position position="340"/>
    </location>
</feature>
<dbReference type="PANTHER" id="PTHR11905:SF136">
    <property type="entry name" value="DISINTEGRIN AND METALLOPROTEINASE DOMAIN-CONTAINING PROTEIN 9"/>
    <property type="match status" value="1"/>
</dbReference>
<dbReference type="GO" id="GO:0020037">
    <property type="term" value="F:heme binding"/>
    <property type="evidence" value="ECO:0007669"/>
    <property type="project" value="InterPro"/>
</dbReference>
<gene>
    <name evidence="30" type="ORF">JRQ81_011113</name>
</gene>
<keyword evidence="16 21" id="KW-0408">Iron</keyword>
<evidence type="ECO:0000256" key="2">
    <source>
        <dbReference type="ARBA" id="ARBA00004479"/>
    </source>
</evidence>
<dbReference type="GO" id="GO:0004222">
    <property type="term" value="F:metalloendopeptidase activity"/>
    <property type="evidence" value="ECO:0007669"/>
    <property type="project" value="InterPro"/>
</dbReference>
<comment type="subcellular location">
    <subcellularLocation>
        <location evidence="2">Membrane</location>
        <topology evidence="2">Single-pass type I membrane protein</topology>
    </subcellularLocation>
    <subcellularLocation>
        <location evidence="3">Secreted</location>
    </subcellularLocation>
</comment>
<dbReference type="PROSITE" id="PS01186">
    <property type="entry name" value="EGF_2"/>
    <property type="match status" value="1"/>
</dbReference>
<evidence type="ECO:0000256" key="26">
    <source>
        <dbReference type="SAM" id="SignalP"/>
    </source>
</evidence>
<feature type="binding site" evidence="24">
    <location>
        <position position="339"/>
    </location>
    <ligand>
        <name>Zn(2+)</name>
        <dbReference type="ChEBI" id="CHEBI:29105"/>
        <note>catalytic</note>
    </ligand>
</feature>
<dbReference type="SUPFAM" id="SSF140959">
    <property type="entry name" value="Indolic compounds 2,3-dioxygenase-like"/>
    <property type="match status" value="1"/>
</dbReference>
<dbReference type="GO" id="GO:0046872">
    <property type="term" value="F:metal ion binding"/>
    <property type="evidence" value="ECO:0007669"/>
    <property type="project" value="UniProtKB-KW"/>
</dbReference>
<evidence type="ECO:0000256" key="20">
    <source>
        <dbReference type="ARBA" id="ARBA00023240"/>
    </source>
</evidence>
<evidence type="ECO:0008006" key="32">
    <source>
        <dbReference type="Google" id="ProtNLM"/>
    </source>
</evidence>
<keyword evidence="11 24" id="KW-0862">Zinc</keyword>
<sequence length="2022" mass="225956">MRMRMMLPGRRAELSGFCLWLCAALSAQAEERPGFQSLSDLSAYEIDIPRRITRERRERPSLNPSSQDKLSYSVNIEGTQYTLHLEKNKQLLPPNFTVYTYNEDGTLHTETIHFQDHCHYQGYVEGILNSIVAVSTCSGLRGLIQVENVTYGIEPLDSSDSKHLIYRTENVKRHHLACGVSADPSQTCESVDTLKKRGILHQTRYVELFIVVDRERYVVLGQNKTAVTEEMVHLANYLDSMYIMLNIRIVLVGLEIWTRQNKISIEGGAGDVLSNFVQWREQDLIPRQRHDSAQLVLRKEFGGTAGMAYVGTVCSKSHAGGINVFGPISVQMFASIVAHELGHNLGMNHDDERNCHCETGNCIMNSGASGARNFSSCSEEDFEKLTLHKGGSCLLNIPRPEETYSIPYCGNKLVDAGEECDCGSLEECKTDPCCEAGTCKLRPGAECGYGDCCHNCYYLTKGTKCREIASECDLPEYCNGSSPFCPQDVTIQNGHPCHEEEAYCYNGLCQSYEAQCQAIFGPKICFSAVNSKGDRFGNCGYHGHDYKKCLSRNAMCGKLQCENVKTLPVFGIKPAIIQSPVKTSTCWGVDFQLGSDVPDPGMVNEGTKCAPGKVCKHYQCVDAAVLGYDCDIKNRCNGQGVRGNEGLLQNCCPNDTAVDSGANSTPPLPLLLFLPDEDHTTRNWLLAFFFLILPLLVASLFCYFARNRFTKPIRPLIDSCCRCFSRSDHRTRHTVHTEFPPSAPYSPRDTSTQMNMQPNRYPVPSYTAHQQWYGEPFHYKAPPLPSVPPVPPSTAQHYVPSRLVTKRHMVKQEYNVQSTSIHVQVSSVELFVIKYLNFGVPSRSCQAINTIPDFPQRVFVETMFGKADGQTFLHITYPQKVPSNITEDGLGEDESIQTYIITINKTAYTVHLTQQTFLPNDFMVYTYNQGGFVHPNSPRIKKECFYQGYIEGFPNSLAILTTCSGLRGLLQFENVSYGIEHLQSSTTFEHLVYRINNQNLKGPLWTERFVPLEKPMGRGDVSYRLLSDNVPLSDITKAHRYIELYIVLDKALYGYMGGSRDDVTQSIAQLIGFVNSIFSDLNITIVLSSLEVWTDRNKINTTGEPDELLRRFLQWKNSYLVLRPHDLAFLFVYREKPNYVGAAFTGKLCLRNYDAGVAVYQKSVTMETFSVILAQLVGLNLGMEYDDGKDCKCPGPICVMNTGAVHSSGIKPFSRCSLEDFQNFIKFKGAPCLSNRPNLKLYLNQNRARDNAVCGNGVLEPGEKCDCGSAEECKKSRCCTSRCTFQRGAVCSNELCCDECKFKARNTVCRPAVDSSCDFSEYCNGSSASCPDDVYVQNGFRCAVNTGFCYGGACQSPDLHCQELFGKNSRSGSLQCYEEINSQRDRMGHCGSTARGYQNCQWQDLRCGKLVCEYPSNQPFVVENAAIIYVKVQNRLCVTLDYMKGLGVKDPFLVHDGTGCGKNKICMNQRCVDRAVIRVTCDPQTNCHGKGRCNHKGNCHCDAGWVPPDCTAEEKGGLGGSIDSTFRSARVIEMKQRTKSTTTRNWLLLSFFLFLPLVIGSLILIKNVRYLFSRIRVEEEGEDEQDYDTEGMETSEEKAGDRSSFPLRRFHISEDYGFLLPNPLTELPPFYRPWMEIGHKLPDLIENHHLRSRLPGCWLLLCDGERFPLDAAGILAEKGPAAFPGTDELFCACLFSAASIFKATVSSIWPTWSSASLPWVTSGKKVLPQNLAIPYAELSRLLGLPPILVHTDFVLVNWKKKNPYGNLEPILSFPGGESTKGFVLISVLVEKAAAPGIKAVGQAVMALVQPDDRRLEEALLEMASVLRDMARVLKRMHDYVDPAVFYGVLRIFLSGWKDNPALPEGLVYEGVSEKPMAFSGGSAAQSTTLHVFDELLGIQHHKESAAFLHRMREYMPPHHQAFIKEIQSAPPLRRHIFSSRSEALQMAYNKCVAALCELRTYHITMVTRYIVMAARNVRTKPGPATLSKSPPSFLEGRGTGGMGVLRFLKSVRDMTREATISF</sequence>
<feature type="domain" description="EGF-like" evidence="27">
    <location>
        <begin position="1477"/>
        <end position="1511"/>
    </location>
</feature>
<dbReference type="FunFam" id="4.10.70.10:FF:000001">
    <property type="entry name" value="Disintegrin and metalloproteinase domain-containing protein 22"/>
    <property type="match status" value="2"/>
</dbReference>
<dbReference type="InterPro" id="IPR037217">
    <property type="entry name" value="Trp/Indoleamine_2_3_dOase-like"/>
</dbReference>
<dbReference type="PROSITE" id="PS50215">
    <property type="entry name" value="ADAM_MEPRO"/>
    <property type="match status" value="2"/>
</dbReference>
<feature type="transmembrane region" description="Helical" evidence="25">
    <location>
        <begin position="1546"/>
        <end position="1565"/>
    </location>
</feature>
<protein>
    <recommendedName>
        <fullName evidence="32">Disintegrin and metalloproteinase domain-containing protein 9</fullName>
    </recommendedName>
</protein>
<dbReference type="InterPro" id="IPR000898">
    <property type="entry name" value="Indolamine_dOase"/>
</dbReference>
<dbReference type="GO" id="GO:0033631">
    <property type="term" value="P:cell-cell adhesion mediated by integrin"/>
    <property type="evidence" value="ECO:0007669"/>
    <property type="project" value="TreeGrafter"/>
</dbReference>
<evidence type="ECO:0000259" key="27">
    <source>
        <dbReference type="PROSITE" id="PS50026"/>
    </source>
</evidence>
<keyword evidence="31" id="KW-1185">Reference proteome</keyword>
<evidence type="ECO:0000256" key="21">
    <source>
        <dbReference type="PIRSR" id="PIRSR600898-1"/>
    </source>
</evidence>
<dbReference type="Pfam" id="PF01562">
    <property type="entry name" value="Pep_M12B_propep"/>
    <property type="match status" value="2"/>
</dbReference>
<keyword evidence="12" id="KW-0391">Immunity</keyword>
<keyword evidence="17" id="KW-0823">Tryptophan catabolism</keyword>
<dbReference type="SMART" id="SM00608">
    <property type="entry name" value="ACR"/>
    <property type="match status" value="2"/>
</dbReference>
<dbReference type="FunFam" id="3.40.390.10:FF:000002">
    <property type="entry name" value="Disintegrin and metalloproteinase domain-containing protein 22"/>
    <property type="match status" value="1"/>
</dbReference>
<keyword evidence="7" id="KW-0800">Toxin</keyword>
<feature type="binding site" evidence="24">
    <location>
        <position position="343"/>
    </location>
    <ligand>
        <name>Zn(2+)</name>
        <dbReference type="ChEBI" id="CHEBI:29105"/>
        <note>catalytic</note>
    </ligand>
</feature>
<evidence type="ECO:0000256" key="16">
    <source>
        <dbReference type="ARBA" id="ARBA00023004"/>
    </source>
</evidence>
<evidence type="ECO:0000256" key="7">
    <source>
        <dbReference type="ARBA" id="ARBA00022656"/>
    </source>
</evidence>
<feature type="chain" id="PRO_5040336187" description="Disintegrin and metalloproteinase domain-containing protein 9" evidence="26">
    <location>
        <begin position="30"/>
        <end position="2022"/>
    </location>
</feature>
<keyword evidence="26" id="KW-0732">Signal</keyword>
<evidence type="ECO:0000313" key="30">
    <source>
        <dbReference type="EMBL" id="KAJ7305204.1"/>
    </source>
</evidence>
<comment type="cofactor">
    <cofactor evidence="1">
        <name>Zn(2+)</name>
        <dbReference type="ChEBI" id="CHEBI:29105"/>
    </cofactor>
</comment>
<evidence type="ECO:0000256" key="11">
    <source>
        <dbReference type="ARBA" id="ARBA00022833"/>
    </source>
</evidence>
<evidence type="ECO:0000256" key="8">
    <source>
        <dbReference type="ARBA" id="ARBA00022692"/>
    </source>
</evidence>
<dbReference type="InterPro" id="IPR006586">
    <property type="entry name" value="ADAM_Cys-rich"/>
</dbReference>
<dbReference type="InterPro" id="IPR034027">
    <property type="entry name" value="Reprolysin_adamalysin"/>
</dbReference>
<dbReference type="InterPro" id="IPR018358">
    <property type="entry name" value="Disintegrin_CS"/>
</dbReference>
<dbReference type="InterPro" id="IPR002870">
    <property type="entry name" value="Peptidase_M12B_N"/>
</dbReference>
<dbReference type="InterPro" id="IPR036436">
    <property type="entry name" value="Disintegrin_dom_sf"/>
</dbReference>
<keyword evidence="9 21" id="KW-0479">Metal-binding</keyword>